<reference evidence="1" key="1">
    <citation type="submission" date="2020-03" db="EMBL/GenBank/DDBJ databases">
        <title>A high-quality chromosome-level genome assembly of a woody plant with both climbing and erect habits, Rhamnella rubrinervis.</title>
        <authorList>
            <person name="Lu Z."/>
            <person name="Yang Y."/>
            <person name="Zhu X."/>
            <person name="Sun Y."/>
        </authorList>
    </citation>
    <scope>NUCLEOTIDE SEQUENCE</scope>
    <source>
        <strain evidence="1">BYM</strain>
        <tissue evidence="1">Leaf</tissue>
    </source>
</reference>
<name>A0A8K0H035_9ROSA</name>
<evidence type="ECO:0000313" key="1">
    <source>
        <dbReference type="EMBL" id="KAF3443199.1"/>
    </source>
</evidence>
<comment type="caution">
    <text evidence="1">The sequence shown here is derived from an EMBL/GenBank/DDBJ whole genome shotgun (WGS) entry which is preliminary data.</text>
</comment>
<dbReference type="EMBL" id="VOIH02000006">
    <property type="protein sequence ID" value="KAF3443199.1"/>
    <property type="molecule type" value="Genomic_DNA"/>
</dbReference>
<evidence type="ECO:0000313" key="2">
    <source>
        <dbReference type="Proteomes" id="UP000796880"/>
    </source>
</evidence>
<protein>
    <submittedName>
        <fullName evidence="1">Uncharacterized protein</fullName>
    </submittedName>
</protein>
<organism evidence="1 2">
    <name type="scientific">Rhamnella rubrinervis</name>
    <dbReference type="NCBI Taxonomy" id="2594499"/>
    <lineage>
        <taxon>Eukaryota</taxon>
        <taxon>Viridiplantae</taxon>
        <taxon>Streptophyta</taxon>
        <taxon>Embryophyta</taxon>
        <taxon>Tracheophyta</taxon>
        <taxon>Spermatophyta</taxon>
        <taxon>Magnoliopsida</taxon>
        <taxon>eudicotyledons</taxon>
        <taxon>Gunneridae</taxon>
        <taxon>Pentapetalae</taxon>
        <taxon>rosids</taxon>
        <taxon>fabids</taxon>
        <taxon>Rosales</taxon>
        <taxon>Rhamnaceae</taxon>
        <taxon>rhamnoid group</taxon>
        <taxon>Rhamneae</taxon>
        <taxon>Rhamnella</taxon>
    </lineage>
</organism>
<proteinExistence type="predicted"/>
<sequence length="95" mass="10930">MLARDSRLIATVMLRKCKEVFEDVKSLGPQNLAFLAGDMFQAIPPANTVLLKMDRDSYEAQLYMDMLMMVMQSGQERNKWNGRRSSLLQDLVTTR</sequence>
<dbReference type="OrthoDB" id="1825462at2759"/>
<accession>A0A8K0H035</accession>
<keyword evidence="2" id="KW-1185">Reference proteome</keyword>
<dbReference type="AlphaFoldDB" id="A0A8K0H035"/>
<dbReference type="Proteomes" id="UP000796880">
    <property type="component" value="Unassembled WGS sequence"/>
</dbReference>
<gene>
    <name evidence="1" type="ORF">FNV43_RR12880</name>
</gene>